<dbReference type="EnsemblPlants" id="PGSC0003DMT400039553">
    <property type="protein sequence ID" value="PGSC0003DMT400039553"/>
    <property type="gene ID" value="PGSC0003DMG400015299"/>
</dbReference>
<dbReference type="Gramene" id="PGSC0003DMT400039553">
    <property type="protein sequence ID" value="PGSC0003DMT400039553"/>
    <property type="gene ID" value="PGSC0003DMG400015299"/>
</dbReference>
<evidence type="ECO:0000313" key="1">
    <source>
        <dbReference type="EnsemblPlants" id="PGSC0003DMT400039553"/>
    </source>
</evidence>
<sequence>MYNDQTQNLKSRPKAIAKSSNVQPNSAMSFSLSLPYPPYSSSCMRLSHFLFRNGTKLDKKGCLSLMVKGFFGGLNFEIGHFSSEFPPKKSCPIFLLFKPPIYSLLKKERIGKNKGKGWKNCWQF</sequence>
<organism evidence="1 2">
    <name type="scientific">Solanum tuberosum</name>
    <name type="common">Potato</name>
    <dbReference type="NCBI Taxonomy" id="4113"/>
    <lineage>
        <taxon>Eukaryota</taxon>
        <taxon>Viridiplantae</taxon>
        <taxon>Streptophyta</taxon>
        <taxon>Embryophyta</taxon>
        <taxon>Tracheophyta</taxon>
        <taxon>Spermatophyta</taxon>
        <taxon>Magnoliopsida</taxon>
        <taxon>eudicotyledons</taxon>
        <taxon>Gunneridae</taxon>
        <taxon>Pentapetalae</taxon>
        <taxon>asterids</taxon>
        <taxon>lamiids</taxon>
        <taxon>Solanales</taxon>
        <taxon>Solanaceae</taxon>
        <taxon>Solanoideae</taxon>
        <taxon>Solaneae</taxon>
        <taxon>Solanum</taxon>
    </lineage>
</organism>
<dbReference type="HOGENOM" id="CLU_2007983_0_0_1"/>
<dbReference type="AlphaFoldDB" id="M1B8G5"/>
<dbReference type="InParanoid" id="M1B8G5"/>
<reference evidence="1" key="2">
    <citation type="submission" date="2015-06" db="UniProtKB">
        <authorList>
            <consortium name="EnsemblPlants"/>
        </authorList>
    </citation>
    <scope>IDENTIFICATION</scope>
    <source>
        <strain evidence="1">DM1-3 516 R44</strain>
    </source>
</reference>
<evidence type="ECO:0000313" key="2">
    <source>
        <dbReference type="Proteomes" id="UP000011115"/>
    </source>
</evidence>
<reference evidence="2" key="1">
    <citation type="journal article" date="2011" name="Nature">
        <title>Genome sequence and analysis of the tuber crop potato.</title>
        <authorList>
            <consortium name="The Potato Genome Sequencing Consortium"/>
        </authorList>
    </citation>
    <scope>NUCLEOTIDE SEQUENCE [LARGE SCALE GENOMIC DNA]</scope>
    <source>
        <strain evidence="2">cv. DM1-3 516 R44</strain>
    </source>
</reference>
<dbReference type="Proteomes" id="UP000011115">
    <property type="component" value="Unassembled WGS sequence"/>
</dbReference>
<name>M1B8G5_SOLTU</name>
<accession>M1B8G5</accession>
<protein>
    <submittedName>
        <fullName evidence="1">Uncharacterized protein</fullName>
    </submittedName>
</protein>
<proteinExistence type="predicted"/>
<dbReference type="PaxDb" id="4113-PGSC0003DMT400039553"/>
<keyword evidence="2" id="KW-1185">Reference proteome</keyword>